<dbReference type="Proteomes" id="UP000252124">
    <property type="component" value="Unassembled WGS sequence"/>
</dbReference>
<evidence type="ECO:0000313" key="2">
    <source>
        <dbReference type="Proteomes" id="UP000252124"/>
    </source>
</evidence>
<sequence length="35" mass="3794">EQQYLLLPIGPITSGEAMECLFAKVDDTPSRLSNG</sequence>
<accession>A0ABX9GA37</accession>
<name>A0ABX9GA37_9BURK</name>
<reference evidence="1 2" key="1">
    <citation type="submission" date="2018-06" db="EMBL/GenBank/DDBJ databases">
        <title>Genomic Encyclopedia of Type Strains, Phase III (KMG-III): the genomes of soil and plant-associated and newly described type strains.</title>
        <authorList>
            <person name="Whitman W."/>
        </authorList>
    </citation>
    <scope>NUCLEOTIDE SEQUENCE [LARGE SCALE GENOMIC DNA]</scope>
    <source>
        <strain evidence="1 2">CECT 7342</strain>
    </source>
</reference>
<proteinExistence type="predicted"/>
<gene>
    <name evidence="1" type="ORF">DFP87_110113</name>
</gene>
<organism evidence="1 2">
    <name type="scientific">Achromobacter marplatensis</name>
    <dbReference type="NCBI Taxonomy" id="470868"/>
    <lineage>
        <taxon>Bacteria</taxon>
        <taxon>Pseudomonadati</taxon>
        <taxon>Pseudomonadota</taxon>
        <taxon>Betaproteobacteria</taxon>
        <taxon>Burkholderiales</taxon>
        <taxon>Alcaligenaceae</taxon>
        <taxon>Achromobacter</taxon>
    </lineage>
</organism>
<keyword evidence="2" id="KW-1185">Reference proteome</keyword>
<dbReference type="EMBL" id="QNRM01000010">
    <property type="protein sequence ID" value="RBP16689.1"/>
    <property type="molecule type" value="Genomic_DNA"/>
</dbReference>
<protein>
    <submittedName>
        <fullName evidence="1">Uncharacterized protein</fullName>
    </submittedName>
</protein>
<comment type="caution">
    <text evidence="1">The sequence shown here is derived from an EMBL/GenBank/DDBJ whole genome shotgun (WGS) entry which is preliminary data.</text>
</comment>
<evidence type="ECO:0000313" key="1">
    <source>
        <dbReference type="EMBL" id="RBP16689.1"/>
    </source>
</evidence>
<feature type="non-terminal residue" evidence="1">
    <location>
        <position position="1"/>
    </location>
</feature>